<proteinExistence type="predicted"/>
<sequence length="153" mass="17163">MRYIIIKKAWDASGDTINPSHAKTNVNFEQKSVVVCEQRESDCLTRAAHSRLTGDTADVGVIQAPVRTRLNLAARKLHETASLDRKTQIPEPKHPKQTQEVDVYRPLEAKIQPPGGDDDDDDDNDDGDDDDDDDDDDSGDFCDDDDNQSIYYK</sequence>
<evidence type="ECO:0000256" key="1">
    <source>
        <dbReference type="SAM" id="MobiDB-lite"/>
    </source>
</evidence>
<evidence type="ECO:0000313" key="2">
    <source>
        <dbReference type="EMBL" id="GFS19198.1"/>
    </source>
</evidence>
<keyword evidence="3" id="KW-1185">Reference proteome</keyword>
<feature type="compositionally biased region" description="Acidic residues" evidence="1">
    <location>
        <begin position="116"/>
        <end position="147"/>
    </location>
</feature>
<gene>
    <name evidence="2" type="ORF">ElyMa_001540000</name>
</gene>
<feature type="compositionally biased region" description="Basic and acidic residues" evidence="1">
    <location>
        <begin position="79"/>
        <end position="108"/>
    </location>
</feature>
<feature type="region of interest" description="Disordered" evidence="1">
    <location>
        <begin position="79"/>
        <end position="153"/>
    </location>
</feature>
<organism evidence="2 3">
    <name type="scientific">Elysia marginata</name>
    <dbReference type="NCBI Taxonomy" id="1093978"/>
    <lineage>
        <taxon>Eukaryota</taxon>
        <taxon>Metazoa</taxon>
        <taxon>Spiralia</taxon>
        <taxon>Lophotrochozoa</taxon>
        <taxon>Mollusca</taxon>
        <taxon>Gastropoda</taxon>
        <taxon>Heterobranchia</taxon>
        <taxon>Euthyneura</taxon>
        <taxon>Panpulmonata</taxon>
        <taxon>Sacoglossa</taxon>
        <taxon>Placobranchoidea</taxon>
        <taxon>Plakobranchidae</taxon>
        <taxon>Elysia</taxon>
    </lineage>
</organism>
<reference evidence="2 3" key="1">
    <citation type="journal article" date="2021" name="Elife">
        <title>Chloroplast acquisition without the gene transfer in kleptoplastic sea slugs, Plakobranchus ocellatus.</title>
        <authorList>
            <person name="Maeda T."/>
            <person name="Takahashi S."/>
            <person name="Yoshida T."/>
            <person name="Shimamura S."/>
            <person name="Takaki Y."/>
            <person name="Nagai Y."/>
            <person name="Toyoda A."/>
            <person name="Suzuki Y."/>
            <person name="Arimoto A."/>
            <person name="Ishii H."/>
            <person name="Satoh N."/>
            <person name="Nishiyama T."/>
            <person name="Hasebe M."/>
            <person name="Maruyama T."/>
            <person name="Minagawa J."/>
            <person name="Obokata J."/>
            <person name="Shigenobu S."/>
        </authorList>
    </citation>
    <scope>NUCLEOTIDE SEQUENCE [LARGE SCALE GENOMIC DNA]</scope>
</reference>
<evidence type="ECO:0000313" key="3">
    <source>
        <dbReference type="Proteomes" id="UP000762676"/>
    </source>
</evidence>
<protein>
    <submittedName>
        <fullName evidence="2">Uncharacterized protein</fullName>
    </submittedName>
</protein>
<comment type="caution">
    <text evidence="2">The sequence shown here is derived from an EMBL/GenBank/DDBJ whole genome shotgun (WGS) entry which is preliminary data.</text>
</comment>
<name>A0AAV4JB74_9GAST</name>
<dbReference type="EMBL" id="BMAT01003052">
    <property type="protein sequence ID" value="GFS19198.1"/>
    <property type="molecule type" value="Genomic_DNA"/>
</dbReference>
<dbReference type="Proteomes" id="UP000762676">
    <property type="component" value="Unassembled WGS sequence"/>
</dbReference>
<accession>A0AAV4JB74</accession>
<dbReference type="AlphaFoldDB" id="A0AAV4JB74"/>